<dbReference type="Proteomes" id="UP000011531">
    <property type="component" value="Unassembled WGS sequence"/>
</dbReference>
<proteinExistence type="predicted"/>
<organism evidence="2 3">
    <name type="scientific">Natronococcus jeotgali DSM 18795</name>
    <dbReference type="NCBI Taxonomy" id="1227498"/>
    <lineage>
        <taxon>Archaea</taxon>
        <taxon>Methanobacteriati</taxon>
        <taxon>Methanobacteriota</taxon>
        <taxon>Stenosarchaea group</taxon>
        <taxon>Halobacteria</taxon>
        <taxon>Halobacteriales</taxon>
        <taxon>Natrialbaceae</taxon>
        <taxon>Natronococcus</taxon>
    </lineage>
</organism>
<evidence type="ECO:0000313" key="2">
    <source>
        <dbReference type="EMBL" id="ELY52767.1"/>
    </source>
</evidence>
<name>L9WTL6_9EURY</name>
<evidence type="ECO:0000313" key="3">
    <source>
        <dbReference type="Proteomes" id="UP000011531"/>
    </source>
</evidence>
<keyword evidence="3" id="KW-1185">Reference proteome</keyword>
<accession>L9WTL6</accession>
<keyword evidence="1" id="KW-0472">Membrane</keyword>
<protein>
    <submittedName>
        <fullName evidence="2">Uncharacterized protein</fullName>
    </submittedName>
</protein>
<gene>
    <name evidence="2" type="ORF">C492_19072</name>
</gene>
<feature type="transmembrane region" description="Helical" evidence="1">
    <location>
        <begin position="20"/>
        <end position="44"/>
    </location>
</feature>
<keyword evidence="1" id="KW-0812">Transmembrane</keyword>
<dbReference type="EMBL" id="AOIA01000154">
    <property type="protein sequence ID" value="ELY52767.1"/>
    <property type="molecule type" value="Genomic_DNA"/>
</dbReference>
<dbReference type="AlphaFoldDB" id="L9WTL6"/>
<keyword evidence="1" id="KW-1133">Transmembrane helix</keyword>
<evidence type="ECO:0000256" key="1">
    <source>
        <dbReference type="SAM" id="Phobius"/>
    </source>
</evidence>
<comment type="caution">
    <text evidence="2">The sequence shown here is derived from an EMBL/GenBank/DDBJ whole genome shotgun (WGS) entry which is preliminary data.</text>
</comment>
<sequence>MLQWRIVLVFINNDDFRGRYYFILNCEFYIVMMLIILLILFPFTPRTYFIDQIRTRNRNINR</sequence>
<reference evidence="2 3" key="1">
    <citation type="journal article" date="2014" name="PLoS Genet.">
        <title>Phylogenetically driven sequencing of extremely halophilic archaea reveals strategies for static and dynamic osmo-response.</title>
        <authorList>
            <person name="Becker E.A."/>
            <person name="Seitzer P.M."/>
            <person name="Tritt A."/>
            <person name="Larsen D."/>
            <person name="Krusor M."/>
            <person name="Yao A.I."/>
            <person name="Wu D."/>
            <person name="Madern D."/>
            <person name="Eisen J.A."/>
            <person name="Darling A.E."/>
            <person name="Facciotti M.T."/>
        </authorList>
    </citation>
    <scope>NUCLEOTIDE SEQUENCE [LARGE SCALE GENOMIC DNA]</scope>
    <source>
        <strain evidence="2 3">DSM 18795</strain>
    </source>
</reference>